<feature type="domain" description="Type II methyltransferase M.TaqI-like" evidence="6">
    <location>
        <begin position="294"/>
        <end position="517"/>
    </location>
</feature>
<evidence type="ECO:0000313" key="7">
    <source>
        <dbReference type="EMBL" id="TGJ76222.1"/>
    </source>
</evidence>
<evidence type="ECO:0000256" key="1">
    <source>
        <dbReference type="ARBA" id="ARBA00011900"/>
    </source>
</evidence>
<dbReference type="InterPro" id="IPR050953">
    <property type="entry name" value="N4_N6_ade-DNA_methylase"/>
</dbReference>
<evidence type="ECO:0000256" key="2">
    <source>
        <dbReference type="ARBA" id="ARBA00022603"/>
    </source>
</evidence>
<dbReference type="NCBIfam" id="NF033452">
    <property type="entry name" value="BREX_1_MTaseX"/>
    <property type="match status" value="1"/>
</dbReference>
<dbReference type="AlphaFoldDB" id="A0A4Z0YH24"/>
<gene>
    <name evidence="7" type="ORF">CAGA_16850</name>
</gene>
<dbReference type="GO" id="GO:0009007">
    <property type="term" value="F:site-specific DNA-methyltransferase (adenine-specific) activity"/>
    <property type="evidence" value="ECO:0007669"/>
    <property type="project" value="UniProtKB-EC"/>
</dbReference>
<organism evidence="7 8">
    <name type="scientific">Caproiciproducens galactitolivorans</name>
    <dbReference type="NCBI Taxonomy" id="642589"/>
    <lineage>
        <taxon>Bacteria</taxon>
        <taxon>Bacillati</taxon>
        <taxon>Bacillota</taxon>
        <taxon>Clostridia</taxon>
        <taxon>Eubacteriales</taxon>
        <taxon>Acutalibacteraceae</taxon>
        <taxon>Caproiciproducens</taxon>
    </lineage>
</organism>
<protein>
    <recommendedName>
        <fullName evidence="1">site-specific DNA-methyltransferase (adenine-specific)</fullName>
        <ecNumber evidence="1">2.1.1.72</ecNumber>
    </recommendedName>
</protein>
<sequence>MNKTAIKAFAINARRKLIASVAQRITDNIGSGKLIAELAADVTEKGLDVVAEEVSYIWFKRIIGVRFMEVNGYLPGGVRVLSSKNPGQILPDIVAAAPQKEKTDALFTSLFIDCCRSLAEILPDYFRSACGYLDALLELSFQDKNGIVRRLVDGISEEDFREAVEIVGWLYQYYNDDRKNAVTGLNGGRVKREDVPAATQFFTTDWIVRSMVDNSLGRYWLERHPKSPLKEKLLYYLGGGEEAAGQEISPQEIKILDPCMGSGHILVYAFEILVEIYRECGYSAYDAAEQILRHNLYGLDVDQRSYELAYFALFMKARNYNADILNRKIPLNLFPIQESNGISEELLSFVADGDEELQEDMQSLTASFWDAKEYGSLISVGSLHFERIDRRLEEIRQGECGGLPSPALREDTLKKLPPLIRQARAMAGTYPVVATNPPYLYKMNTKLKAYVNRHYHAYAGDLFAVFLYRNFGFCTENGYCAFMSPFVWMFIKTYQKLREYILREKSISSLIQLEYSAFEEATVPVCTFVLKNGPETRPGVYLRLSDFRGGMEVQKQKAIEASRNPRCPYRYETPSARFTRIPGMPIAYWVDREYGEIFANTSGIGAYAAVTNGLFTCNNKRFLRYWFEVPREEIHFHCSGREDCEKSPLKWYPYNKGGGFRKWYGNQEYVVNFQNFGEEISKYRVQSGQSAVFPGQDYYFLPSISWSFVSSSRFGVRYYPGGFVFDIAGSSVFMNRREDVLYALGFLSSKCAFAMLNLINPTLNYQAGNIAQLPLRIDESVKSRIDALVRENIAISKADWDFSETSWNFETHPFLKFRSGSGKIADAYVAWKEYAERRFQRLKENEEEINRIFIGIYGLQNSLTPEVEERDITVRRAALARDTRSFLHFAVGCVFGRFPVPGYNTDVTDAVPICNEIPDDLVAKVVAFIRYVFGEAFLQENLEFLTSAMDGSGSPLEKIRAYYTYSFYQEHCRLYKKRPIYWLFNGSGCRVLCYMHSYHENTLCNVLGYFEEARQRLEKGLNRGESKGKSAARVKRLRRLEQYEERLGKAASAHIRLNLDDGVLYNYSKIQNGQNLLAPLK</sequence>
<evidence type="ECO:0000256" key="5">
    <source>
        <dbReference type="ARBA" id="ARBA00047942"/>
    </source>
</evidence>
<dbReference type="InterPro" id="IPR011639">
    <property type="entry name" value="MethylTrfase_TaqI-like_dom"/>
</dbReference>
<name>A0A4Z0YH24_9FIRM</name>
<dbReference type="GO" id="GO:0032259">
    <property type="term" value="P:methylation"/>
    <property type="evidence" value="ECO:0007669"/>
    <property type="project" value="UniProtKB-KW"/>
</dbReference>
<keyword evidence="3" id="KW-0808">Transferase</keyword>
<dbReference type="PANTHER" id="PTHR33841:SF1">
    <property type="entry name" value="DNA METHYLTRANSFERASE A"/>
    <property type="match status" value="1"/>
</dbReference>
<dbReference type="PANTHER" id="PTHR33841">
    <property type="entry name" value="DNA METHYLTRANSFERASE YEEA-RELATED"/>
    <property type="match status" value="1"/>
</dbReference>
<evidence type="ECO:0000256" key="3">
    <source>
        <dbReference type="ARBA" id="ARBA00022679"/>
    </source>
</evidence>
<keyword evidence="2 7" id="KW-0489">Methyltransferase</keyword>
<dbReference type="RefSeq" id="WP_167875189.1">
    <property type="nucleotide sequence ID" value="NZ_SRMQ01000007.1"/>
</dbReference>
<dbReference type="GO" id="GO:0006304">
    <property type="term" value="P:DNA modification"/>
    <property type="evidence" value="ECO:0007669"/>
    <property type="project" value="InterPro"/>
</dbReference>
<dbReference type="SUPFAM" id="SSF53335">
    <property type="entry name" value="S-adenosyl-L-methionine-dependent methyltransferases"/>
    <property type="match status" value="1"/>
</dbReference>
<keyword evidence="8" id="KW-1185">Reference proteome</keyword>
<dbReference type="Pfam" id="PF07669">
    <property type="entry name" value="Eco57I"/>
    <property type="match status" value="1"/>
</dbReference>
<dbReference type="EC" id="2.1.1.72" evidence="1"/>
<dbReference type="EMBL" id="SRMQ01000007">
    <property type="protein sequence ID" value="TGJ76222.1"/>
    <property type="molecule type" value="Genomic_DNA"/>
</dbReference>
<dbReference type="PRINTS" id="PR00507">
    <property type="entry name" value="N12N6MTFRASE"/>
</dbReference>
<accession>A0A4Z0YH24</accession>
<reference evidence="7 8" key="1">
    <citation type="submission" date="2019-04" db="EMBL/GenBank/DDBJ databases">
        <authorList>
            <person name="Poehlein A."/>
            <person name="Bengelsdorf F.R."/>
            <person name="Duerre P."/>
            <person name="Daniel R."/>
        </authorList>
    </citation>
    <scope>NUCLEOTIDE SEQUENCE [LARGE SCALE GENOMIC DNA]</scope>
    <source>
        <strain evidence="7 8">BS-1</strain>
    </source>
</reference>
<dbReference type="Gene3D" id="3.40.50.150">
    <property type="entry name" value="Vaccinia Virus protein VP39"/>
    <property type="match status" value="1"/>
</dbReference>
<dbReference type="InterPro" id="IPR029063">
    <property type="entry name" value="SAM-dependent_MTases_sf"/>
</dbReference>
<dbReference type="Proteomes" id="UP000297714">
    <property type="component" value="Unassembled WGS sequence"/>
</dbReference>
<evidence type="ECO:0000259" key="6">
    <source>
        <dbReference type="Pfam" id="PF07669"/>
    </source>
</evidence>
<comment type="catalytic activity">
    <reaction evidence="5">
        <text>a 2'-deoxyadenosine in DNA + S-adenosyl-L-methionine = an N(6)-methyl-2'-deoxyadenosine in DNA + S-adenosyl-L-homocysteine + H(+)</text>
        <dbReference type="Rhea" id="RHEA:15197"/>
        <dbReference type="Rhea" id="RHEA-COMP:12418"/>
        <dbReference type="Rhea" id="RHEA-COMP:12419"/>
        <dbReference type="ChEBI" id="CHEBI:15378"/>
        <dbReference type="ChEBI" id="CHEBI:57856"/>
        <dbReference type="ChEBI" id="CHEBI:59789"/>
        <dbReference type="ChEBI" id="CHEBI:90615"/>
        <dbReference type="ChEBI" id="CHEBI:90616"/>
        <dbReference type="EC" id="2.1.1.72"/>
    </reaction>
</comment>
<dbReference type="InterPro" id="IPR047939">
    <property type="entry name" value="BREX_1_PglX"/>
</dbReference>
<proteinExistence type="predicted"/>
<keyword evidence="4" id="KW-0949">S-adenosyl-L-methionine</keyword>
<evidence type="ECO:0000256" key="4">
    <source>
        <dbReference type="ARBA" id="ARBA00022691"/>
    </source>
</evidence>
<comment type="caution">
    <text evidence="7">The sequence shown here is derived from an EMBL/GenBank/DDBJ whole genome shotgun (WGS) entry which is preliminary data.</text>
</comment>
<evidence type="ECO:0000313" key="8">
    <source>
        <dbReference type="Proteomes" id="UP000297714"/>
    </source>
</evidence>